<dbReference type="PROSITE" id="PS50931">
    <property type="entry name" value="HTH_LYSR"/>
    <property type="match status" value="1"/>
</dbReference>
<dbReference type="RefSeq" id="WP_067304392.1">
    <property type="nucleotide sequence ID" value="NZ_CP016279.1"/>
</dbReference>
<dbReference type="InterPro" id="IPR036390">
    <property type="entry name" value="WH_DNA-bd_sf"/>
</dbReference>
<dbReference type="EMBL" id="JAGGLP010000010">
    <property type="protein sequence ID" value="MBP2052202.1"/>
    <property type="molecule type" value="Genomic_DNA"/>
</dbReference>
<dbReference type="Proteomes" id="UP000092659">
    <property type="component" value="Chromosome"/>
</dbReference>
<dbReference type="Pfam" id="PF03466">
    <property type="entry name" value="LysR_substrate"/>
    <property type="match status" value="1"/>
</dbReference>
<evidence type="ECO:0000256" key="2">
    <source>
        <dbReference type="ARBA" id="ARBA00023015"/>
    </source>
</evidence>
<gene>
    <name evidence="6" type="ORF">AVL59_15815</name>
    <name evidence="7" type="ORF">J2Z21_005184</name>
</gene>
<reference evidence="7 9" key="2">
    <citation type="submission" date="2021-03" db="EMBL/GenBank/DDBJ databases">
        <title>Genomic Encyclopedia of Type Strains, Phase IV (KMG-IV): sequencing the most valuable type-strain genomes for metagenomic binning, comparative biology and taxonomic classification.</title>
        <authorList>
            <person name="Goeker M."/>
        </authorList>
    </citation>
    <scope>NUCLEOTIDE SEQUENCE [LARGE SCALE GENOMIC DNA]</scope>
    <source>
        <strain evidence="7 9">DSM 40499</strain>
    </source>
</reference>
<evidence type="ECO:0000313" key="7">
    <source>
        <dbReference type="EMBL" id="MBP2052202.1"/>
    </source>
</evidence>
<dbReference type="GO" id="GO:0000976">
    <property type="term" value="F:transcription cis-regulatory region binding"/>
    <property type="evidence" value="ECO:0007669"/>
    <property type="project" value="TreeGrafter"/>
</dbReference>
<dbReference type="SUPFAM" id="SSF46785">
    <property type="entry name" value="Winged helix' DNA-binding domain"/>
    <property type="match status" value="1"/>
</dbReference>
<dbReference type="GO" id="GO:0003700">
    <property type="term" value="F:DNA-binding transcription factor activity"/>
    <property type="evidence" value="ECO:0007669"/>
    <property type="project" value="InterPro"/>
</dbReference>
<evidence type="ECO:0000313" key="6">
    <source>
        <dbReference type="EMBL" id="ANP50894.1"/>
    </source>
</evidence>
<name>A0A1B1AWD2_9ACTN</name>
<keyword evidence="3 7" id="KW-0238">DNA-binding</keyword>
<dbReference type="PANTHER" id="PTHR30126:SF39">
    <property type="entry name" value="HTH-TYPE TRANSCRIPTIONAL REGULATOR CYSL"/>
    <property type="match status" value="1"/>
</dbReference>
<keyword evidence="4" id="KW-0804">Transcription</keyword>
<organism evidence="6 8">
    <name type="scientific">Streptomyces griseochromogenes</name>
    <dbReference type="NCBI Taxonomy" id="68214"/>
    <lineage>
        <taxon>Bacteria</taxon>
        <taxon>Bacillati</taxon>
        <taxon>Actinomycetota</taxon>
        <taxon>Actinomycetes</taxon>
        <taxon>Kitasatosporales</taxon>
        <taxon>Streptomycetaceae</taxon>
        <taxon>Streptomyces</taxon>
    </lineage>
</organism>
<accession>A0A1B1AWD2</accession>
<protein>
    <submittedName>
        <fullName evidence="7">DNA-binding transcriptional LysR family regulator</fullName>
    </submittedName>
    <submittedName>
        <fullName evidence="6">LysR family transcriptional regulator</fullName>
    </submittedName>
</protein>
<keyword evidence="9" id="KW-1185">Reference proteome</keyword>
<feature type="domain" description="HTH lysR-type" evidence="5">
    <location>
        <begin position="1"/>
        <end position="59"/>
    </location>
</feature>
<proteinExistence type="inferred from homology"/>
<dbReference type="SUPFAM" id="SSF53850">
    <property type="entry name" value="Periplasmic binding protein-like II"/>
    <property type="match status" value="1"/>
</dbReference>
<evidence type="ECO:0000256" key="1">
    <source>
        <dbReference type="ARBA" id="ARBA00009437"/>
    </source>
</evidence>
<dbReference type="KEGG" id="sgs:AVL59_15815"/>
<evidence type="ECO:0000256" key="4">
    <source>
        <dbReference type="ARBA" id="ARBA00023163"/>
    </source>
</evidence>
<reference evidence="6 8" key="1">
    <citation type="submission" date="2016-06" db="EMBL/GenBank/DDBJ databases">
        <title>Complete genome sequence of Streptomyces griseochromogenes ATCC 14511, the Blasticidin S producer.</title>
        <authorList>
            <person name="Wu L."/>
        </authorList>
    </citation>
    <scope>NUCLEOTIDE SEQUENCE [LARGE SCALE GENOMIC DNA]</scope>
    <source>
        <strain evidence="6 8">ATCC 14511</strain>
    </source>
</reference>
<sequence length="318" mass="33522">MTVTQLSTFVLVARLGSVGAAARALDVSESAVSQALAALRTHYGDPLIRRTGGGGMRLTPAGARLLPVASRMVALSADAEAAVRAARGAPDELRVVATSTLAEFVLPSLVEAFASRSGRRTETSFGVASGNEIRVLVENRLADVALGPYLGAARRGELVSEPLFRTQLVVVTGARSPRPPGPPARWSWLVDSSGTDPDADSGRLLRRLGVAEGHVWVFPNQAATWAAAAEGAGVAPALAHLVSPRILRDELRILETPVTPSDATWHATVVQPEQRSPATDAFLYFLHTPAATRIMRAPGAGVPPSRFRPPVYVTLWGA</sequence>
<dbReference type="Pfam" id="PF00126">
    <property type="entry name" value="HTH_1"/>
    <property type="match status" value="1"/>
</dbReference>
<dbReference type="InterPro" id="IPR005119">
    <property type="entry name" value="LysR_subst-bd"/>
</dbReference>
<dbReference type="InterPro" id="IPR036388">
    <property type="entry name" value="WH-like_DNA-bd_sf"/>
</dbReference>
<dbReference type="PANTHER" id="PTHR30126">
    <property type="entry name" value="HTH-TYPE TRANSCRIPTIONAL REGULATOR"/>
    <property type="match status" value="1"/>
</dbReference>
<dbReference type="InterPro" id="IPR000847">
    <property type="entry name" value="LysR_HTH_N"/>
</dbReference>
<evidence type="ECO:0000313" key="8">
    <source>
        <dbReference type="Proteomes" id="UP000092659"/>
    </source>
</evidence>
<comment type="similarity">
    <text evidence="1">Belongs to the LysR transcriptional regulatory family.</text>
</comment>
<keyword evidence="2" id="KW-0805">Transcription regulation</keyword>
<dbReference type="Gene3D" id="3.40.190.290">
    <property type="match status" value="1"/>
</dbReference>
<dbReference type="Gene3D" id="1.10.10.10">
    <property type="entry name" value="Winged helix-like DNA-binding domain superfamily/Winged helix DNA-binding domain"/>
    <property type="match status" value="1"/>
</dbReference>
<dbReference type="AlphaFoldDB" id="A0A1B1AWD2"/>
<evidence type="ECO:0000256" key="3">
    <source>
        <dbReference type="ARBA" id="ARBA00023125"/>
    </source>
</evidence>
<dbReference type="STRING" id="68214.AVL59_15815"/>
<dbReference type="Proteomes" id="UP001519309">
    <property type="component" value="Unassembled WGS sequence"/>
</dbReference>
<evidence type="ECO:0000313" key="9">
    <source>
        <dbReference type="Proteomes" id="UP001519309"/>
    </source>
</evidence>
<dbReference type="OrthoDB" id="4512679at2"/>
<evidence type="ECO:0000259" key="5">
    <source>
        <dbReference type="PROSITE" id="PS50931"/>
    </source>
</evidence>
<dbReference type="EMBL" id="CP016279">
    <property type="protein sequence ID" value="ANP50894.1"/>
    <property type="molecule type" value="Genomic_DNA"/>
</dbReference>